<name>A0A916RKY4_9HYPH</name>
<dbReference type="RefSeq" id="WP_188720140.1">
    <property type="nucleotide sequence ID" value="NZ_BMIF01000003.1"/>
</dbReference>
<feature type="transmembrane region" description="Helical" evidence="1">
    <location>
        <begin position="90"/>
        <end position="112"/>
    </location>
</feature>
<proteinExistence type="predicted"/>
<protein>
    <recommendedName>
        <fullName evidence="4">DoxX family protein</fullName>
    </recommendedName>
</protein>
<dbReference type="Proteomes" id="UP000636264">
    <property type="component" value="Unassembled WGS sequence"/>
</dbReference>
<keyword evidence="1" id="KW-0472">Membrane</keyword>
<feature type="transmembrane region" description="Helical" evidence="1">
    <location>
        <begin position="124"/>
        <end position="145"/>
    </location>
</feature>
<keyword evidence="3" id="KW-1185">Reference proteome</keyword>
<evidence type="ECO:0000313" key="3">
    <source>
        <dbReference type="Proteomes" id="UP000636264"/>
    </source>
</evidence>
<dbReference type="AlphaFoldDB" id="A0A916RKY4"/>
<keyword evidence="1" id="KW-0812">Transmembrane</keyword>
<dbReference type="EMBL" id="BMIF01000003">
    <property type="protein sequence ID" value="GGA60565.1"/>
    <property type="molecule type" value="Genomic_DNA"/>
</dbReference>
<evidence type="ECO:0008006" key="4">
    <source>
        <dbReference type="Google" id="ProtNLM"/>
    </source>
</evidence>
<comment type="caution">
    <text evidence="2">The sequence shown here is derived from an EMBL/GenBank/DDBJ whole genome shotgun (WGS) entry which is preliminary data.</text>
</comment>
<evidence type="ECO:0000313" key="2">
    <source>
        <dbReference type="EMBL" id="GGA60565.1"/>
    </source>
</evidence>
<accession>A0A916RKY4</accession>
<reference evidence="2" key="2">
    <citation type="submission" date="2020-09" db="EMBL/GenBank/DDBJ databases">
        <authorList>
            <person name="Sun Q."/>
            <person name="Zhou Y."/>
        </authorList>
    </citation>
    <scope>NUCLEOTIDE SEQUENCE</scope>
    <source>
        <strain evidence="2">CGMCC 1.15320</strain>
    </source>
</reference>
<reference evidence="2" key="1">
    <citation type="journal article" date="2014" name="Int. J. Syst. Evol. Microbiol.">
        <title>Complete genome sequence of Corynebacterium casei LMG S-19264T (=DSM 44701T), isolated from a smear-ripened cheese.</title>
        <authorList>
            <consortium name="US DOE Joint Genome Institute (JGI-PGF)"/>
            <person name="Walter F."/>
            <person name="Albersmeier A."/>
            <person name="Kalinowski J."/>
            <person name="Ruckert C."/>
        </authorList>
    </citation>
    <scope>NUCLEOTIDE SEQUENCE</scope>
    <source>
        <strain evidence="2">CGMCC 1.15320</strain>
    </source>
</reference>
<keyword evidence="1" id="KW-1133">Transmembrane helix</keyword>
<sequence length="162" mass="18471">MSRMIEYEWNVGTVTKLALSAMRIYLGCWMIVTGTSYWLTEFGLPSIFPHLVRNAPLSSQLLVTLMEVGLYDVVKTWEIIGGLMLVFNRFVPLGLIICLPITFIVWYNAIILNERYGHLFNPTHMGAMCFYMNILVMVGYARYYAPLVVTRAKMGSVKGVEN</sequence>
<gene>
    <name evidence="2" type="ORF">GCM10011385_12800</name>
</gene>
<organism evidence="2 3">
    <name type="scientific">Nitratireductor aestuarii</name>
    <dbReference type="NCBI Taxonomy" id="1735103"/>
    <lineage>
        <taxon>Bacteria</taxon>
        <taxon>Pseudomonadati</taxon>
        <taxon>Pseudomonadota</taxon>
        <taxon>Alphaproteobacteria</taxon>
        <taxon>Hyphomicrobiales</taxon>
        <taxon>Phyllobacteriaceae</taxon>
        <taxon>Nitratireductor</taxon>
    </lineage>
</organism>
<evidence type="ECO:0000256" key="1">
    <source>
        <dbReference type="SAM" id="Phobius"/>
    </source>
</evidence>